<dbReference type="Proteomes" id="UP000077177">
    <property type="component" value="Chromosome"/>
</dbReference>
<reference evidence="1 2" key="2">
    <citation type="journal article" date="2016" name="Int. J. Syst. Evol. Microbiol.">
        <title>Flavisolibacter tropicus sp. nov., isolated from tropical soil.</title>
        <authorList>
            <person name="Lee J.J."/>
            <person name="Kang M.S."/>
            <person name="Kim G.S."/>
            <person name="Lee C.S."/>
            <person name="Lim S."/>
            <person name="Lee J."/>
            <person name="Roh S.H."/>
            <person name="Kang H."/>
            <person name="Ha J.M."/>
            <person name="Bae S."/>
            <person name="Jung H.Y."/>
            <person name="Kim M.K."/>
        </authorList>
    </citation>
    <scope>NUCLEOTIDE SEQUENCE [LARGE SCALE GENOMIC DNA]</scope>
    <source>
        <strain evidence="1 2">LCS9</strain>
    </source>
</reference>
<evidence type="ECO:0000313" key="2">
    <source>
        <dbReference type="Proteomes" id="UP000077177"/>
    </source>
</evidence>
<dbReference type="AlphaFoldDB" id="A0A172TV21"/>
<sequence length="86" mass="9649">MSNIPQHFPETATLREKILYLLSILHKASADEVAMEIMELQGIASEDGVGALTIDVDEEIQRLCDEGLVLPIKEHRQKKRYGLFAA</sequence>
<dbReference type="KEGG" id="fla:SY85_09730"/>
<evidence type="ECO:0000313" key="1">
    <source>
        <dbReference type="EMBL" id="ANE50734.1"/>
    </source>
</evidence>
<dbReference type="OrthoDB" id="9972939at2"/>
<name>A0A172TV21_9BACT</name>
<dbReference type="EMBL" id="CP011390">
    <property type="protein sequence ID" value="ANE50734.1"/>
    <property type="molecule type" value="Genomic_DNA"/>
</dbReference>
<proteinExistence type="predicted"/>
<accession>A0A172TV21</accession>
<dbReference type="STRING" id="1492898.SY85_09730"/>
<reference evidence="2" key="1">
    <citation type="submission" date="2015-01" db="EMBL/GenBank/DDBJ databases">
        <title>Flavisolibacter sp./LCS9/ whole genome sequencing.</title>
        <authorList>
            <person name="Kim M.K."/>
            <person name="Srinivasan S."/>
            <person name="Lee J.-J."/>
        </authorList>
    </citation>
    <scope>NUCLEOTIDE SEQUENCE [LARGE SCALE GENOMIC DNA]</scope>
    <source>
        <strain evidence="2">LCS9</strain>
    </source>
</reference>
<gene>
    <name evidence="1" type="ORF">SY85_09730</name>
</gene>
<protein>
    <submittedName>
        <fullName evidence="1">Uncharacterized protein</fullName>
    </submittedName>
</protein>
<organism evidence="1 2">
    <name type="scientific">Flavisolibacter tropicus</name>
    <dbReference type="NCBI Taxonomy" id="1492898"/>
    <lineage>
        <taxon>Bacteria</taxon>
        <taxon>Pseudomonadati</taxon>
        <taxon>Bacteroidota</taxon>
        <taxon>Chitinophagia</taxon>
        <taxon>Chitinophagales</taxon>
        <taxon>Chitinophagaceae</taxon>
        <taxon>Flavisolibacter</taxon>
    </lineage>
</organism>
<keyword evidence="2" id="KW-1185">Reference proteome</keyword>
<dbReference type="RefSeq" id="WP_066404006.1">
    <property type="nucleotide sequence ID" value="NZ_CP011390.1"/>
</dbReference>